<evidence type="ECO:0000256" key="8">
    <source>
        <dbReference type="PIRSR" id="PIRSR602401-1"/>
    </source>
</evidence>
<dbReference type="CDD" id="cd20658">
    <property type="entry name" value="CYP79"/>
    <property type="match status" value="1"/>
</dbReference>
<name>A0ABD3KKN9_EUCGL</name>
<dbReference type="PRINTS" id="PR00463">
    <property type="entry name" value="EP450I"/>
</dbReference>
<dbReference type="GO" id="GO:0052544">
    <property type="term" value="P:defense response by callose deposition in cell wall"/>
    <property type="evidence" value="ECO:0007669"/>
    <property type="project" value="UniProtKB-ARBA"/>
</dbReference>
<dbReference type="FunFam" id="1.10.630.10:FF:000037">
    <property type="entry name" value="Cytochrome P450 9"/>
    <property type="match status" value="1"/>
</dbReference>
<keyword evidence="7 9" id="KW-0503">Monooxygenase</keyword>
<evidence type="ECO:0000256" key="1">
    <source>
        <dbReference type="ARBA" id="ARBA00001971"/>
    </source>
</evidence>
<gene>
    <name evidence="10" type="ORF">ACJRO7_021682</name>
</gene>
<evidence type="ECO:0000256" key="4">
    <source>
        <dbReference type="ARBA" id="ARBA00022723"/>
    </source>
</evidence>
<dbReference type="InterPro" id="IPR001128">
    <property type="entry name" value="Cyt_P450"/>
</dbReference>
<dbReference type="GO" id="GO:0009684">
    <property type="term" value="P:indoleacetic acid biosynthetic process"/>
    <property type="evidence" value="ECO:0007669"/>
    <property type="project" value="UniProtKB-ARBA"/>
</dbReference>
<keyword evidence="6 8" id="KW-0408">Iron</keyword>
<evidence type="ECO:0000256" key="2">
    <source>
        <dbReference type="ARBA" id="ARBA00010617"/>
    </source>
</evidence>
<dbReference type="PANTHER" id="PTHR47944:SF19">
    <property type="entry name" value="CYTOCHROME P450 77A4"/>
    <property type="match status" value="1"/>
</dbReference>
<evidence type="ECO:0000256" key="3">
    <source>
        <dbReference type="ARBA" id="ARBA00022617"/>
    </source>
</evidence>
<comment type="caution">
    <text evidence="10">The sequence shown here is derived from an EMBL/GenBank/DDBJ whole genome shotgun (WGS) entry which is preliminary data.</text>
</comment>
<dbReference type="GO" id="GO:0009625">
    <property type="term" value="P:response to insect"/>
    <property type="evidence" value="ECO:0007669"/>
    <property type="project" value="UniProtKB-ARBA"/>
</dbReference>
<evidence type="ECO:0000256" key="9">
    <source>
        <dbReference type="RuleBase" id="RU000461"/>
    </source>
</evidence>
<keyword evidence="5 9" id="KW-0560">Oxidoreductase</keyword>
<evidence type="ECO:0000256" key="7">
    <source>
        <dbReference type="ARBA" id="ARBA00023033"/>
    </source>
</evidence>
<feature type="binding site" description="axial binding residue" evidence="8">
    <location>
        <position position="468"/>
    </location>
    <ligand>
        <name>heme</name>
        <dbReference type="ChEBI" id="CHEBI:30413"/>
    </ligand>
    <ligandPart>
        <name>Fe</name>
        <dbReference type="ChEBI" id="CHEBI:18248"/>
    </ligandPart>
</feature>
<dbReference type="InterPro" id="IPR036396">
    <property type="entry name" value="Cyt_P450_sf"/>
</dbReference>
<dbReference type="InterPro" id="IPR017972">
    <property type="entry name" value="Cyt_P450_CS"/>
</dbReference>
<dbReference type="EMBL" id="JBJKBG010000005">
    <property type="protein sequence ID" value="KAL3740435.1"/>
    <property type="molecule type" value="Genomic_DNA"/>
</dbReference>
<accession>A0ABD3KKN9</accession>
<proteinExistence type="inferred from homology"/>
<dbReference type="PROSITE" id="PS00086">
    <property type="entry name" value="CYTOCHROME_P450"/>
    <property type="match status" value="1"/>
</dbReference>
<comment type="similarity">
    <text evidence="2 9">Belongs to the cytochrome P450 family.</text>
</comment>
<dbReference type="AlphaFoldDB" id="A0ABD3KKN9"/>
<dbReference type="GO" id="GO:0046872">
    <property type="term" value="F:metal ion binding"/>
    <property type="evidence" value="ECO:0007669"/>
    <property type="project" value="UniProtKB-KW"/>
</dbReference>
<dbReference type="GO" id="GO:0010120">
    <property type="term" value="P:camalexin biosynthetic process"/>
    <property type="evidence" value="ECO:0007669"/>
    <property type="project" value="UniProtKB-ARBA"/>
</dbReference>
<dbReference type="Pfam" id="PF00067">
    <property type="entry name" value="p450"/>
    <property type="match status" value="1"/>
</dbReference>
<dbReference type="GO" id="GO:0006569">
    <property type="term" value="P:L-tryptophan catabolic process"/>
    <property type="evidence" value="ECO:0007669"/>
    <property type="project" value="UniProtKB-ARBA"/>
</dbReference>
<evidence type="ECO:0000313" key="10">
    <source>
        <dbReference type="EMBL" id="KAL3740435.1"/>
    </source>
</evidence>
<dbReference type="PANTHER" id="PTHR47944">
    <property type="entry name" value="CYTOCHROME P450 98A9"/>
    <property type="match status" value="1"/>
</dbReference>
<reference evidence="10 11" key="1">
    <citation type="submission" date="2024-11" db="EMBL/GenBank/DDBJ databases">
        <title>Chromosome-level genome assembly of Eucalyptus globulus Labill. provides insights into its genome evolution.</title>
        <authorList>
            <person name="Li X."/>
        </authorList>
    </citation>
    <scope>NUCLEOTIDE SEQUENCE [LARGE SCALE GENOMIC DNA]</scope>
    <source>
        <strain evidence="10">CL2024</strain>
        <tissue evidence="10">Fresh tender leaves</tissue>
    </source>
</reference>
<keyword evidence="3 8" id="KW-0349">Heme</keyword>
<dbReference type="InterPro" id="IPR002401">
    <property type="entry name" value="Cyt_P450_E_grp-I"/>
</dbReference>
<sequence>MMSCATMAYALLLVGLVILHNIIKHFWYKSAKGKSKPLPLPLPPGPAPWPVVGCALDMVRNKPPARWMLRWMEVMDTGIACFRIGNTHVIPVTDPKIAREFLKKQDARFASRPVSMAAQAFSGSYMTAVISPYGEQWKKMRRVLTSQIICPARHKWLYDKRAEEADNLVKHVFNQCKSLGQVNLRHTTRHYCGNVIRRLVFNKRYFGEGREDGGPTIDEEEHVDAMFNALNYLYAFCISDYFPFLVGFDLDGHEKVVRECTRTFRRLHEPIINERIKQWRDDSSSDSNGKEPQDLLDVLIMLKDSDGKPLLTSHEVKAQATEIMMAAVDNPSNAVEWAMAEMIYRPELLKKAKEEIDRVVGKERLVQESDIPQLNYVKACAREAFRLHPIAPFNVPHVALSDAVVAGYRIPKGSHILVSRMGLGRNPKVWDEPLKFKPERHIMSDAVEVVLTDPDLRLISFSTGRRGCIAMQLGTTMTVMLLARLIQGFNWSKPPSVSSINLIESMDDLSLAEPLILQAKPCLPNHLYPI</sequence>
<dbReference type="Gene3D" id="1.10.630.10">
    <property type="entry name" value="Cytochrome P450"/>
    <property type="match status" value="1"/>
</dbReference>
<keyword evidence="4 8" id="KW-0479">Metal-binding</keyword>
<evidence type="ECO:0000313" key="11">
    <source>
        <dbReference type="Proteomes" id="UP001634007"/>
    </source>
</evidence>
<dbReference type="GO" id="GO:0004497">
    <property type="term" value="F:monooxygenase activity"/>
    <property type="evidence" value="ECO:0007669"/>
    <property type="project" value="UniProtKB-KW"/>
</dbReference>
<protein>
    <recommendedName>
        <fullName evidence="12">Cytochrome P450</fullName>
    </recommendedName>
</protein>
<dbReference type="SUPFAM" id="SSF48264">
    <property type="entry name" value="Cytochrome P450"/>
    <property type="match status" value="1"/>
</dbReference>
<organism evidence="10 11">
    <name type="scientific">Eucalyptus globulus</name>
    <name type="common">Tasmanian blue gum</name>
    <dbReference type="NCBI Taxonomy" id="34317"/>
    <lineage>
        <taxon>Eukaryota</taxon>
        <taxon>Viridiplantae</taxon>
        <taxon>Streptophyta</taxon>
        <taxon>Embryophyta</taxon>
        <taxon>Tracheophyta</taxon>
        <taxon>Spermatophyta</taxon>
        <taxon>Magnoliopsida</taxon>
        <taxon>eudicotyledons</taxon>
        <taxon>Gunneridae</taxon>
        <taxon>Pentapetalae</taxon>
        <taxon>rosids</taxon>
        <taxon>malvids</taxon>
        <taxon>Myrtales</taxon>
        <taxon>Myrtaceae</taxon>
        <taxon>Myrtoideae</taxon>
        <taxon>Eucalypteae</taxon>
        <taxon>Eucalyptus</taxon>
    </lineage>
</organism>
<dbReference type="Proteomes" id="UP001634007">
    <property type="component" value="Unassembled WGS sequence"/>
</dbReference>
<evidence type="ECO:0000256" key="6">
    <source>
        <dbReference type="ARBA" id="ARBA00023004"/>
    </source>
</evidence>
<dbReference type="GO" id="GO:0002229">
    <property type="term" value="P:defense response to oomycetes"/>
    <property type="evidence" value="ECO:0007669"/>
    <property type="project" value="UniProtKB-ARBA"/>
</dbReference>
<comment type="cofactor">
    <cofactor evidence="1 8">
        <name>heme</name>
        <dbReference type="ChEBI" id="CHEBI:30413"/>
    </cofactor>
</comment>
<keyword evidence="11" id="KW-1185">Reference proteome</keyword>
<evidence type="ECO:0000256" key="5">
    <source>
        <dbReference type="ARBA" id="ARBA00023002"/>
    </source>
</evidence>
<evidence type="ECO:0008006" key="12">
    <source>
        <dbReference type="Google" id="ProtNLM"/>
    </source>
</evidence>